<evidence type="ECO:0008006" key="4">
    <source>
        <dbReference type="Google" id="ProtNLM"/>
    </source>
</evidence>
<name>A0ABV9VVJ6_9ACTN</name>
<keyword evidence="1" id="KW-0472">Membrane</keyword>
<comment type="caution">
    <text evidence="2">The sequence shown here is derived from an EMBL/GenBank/DDBJ whole genome shotgun (WGS) entry which is preliminary data.</text>
</comment>
<accession>A0ABV9VVJ6</accession>
<sequence length="190" mass="21010">MNAFVAVMGPLVALIGVWLGSWLTLRNERQTAQAEQRHREREELRRAYSRYLTACRQFVDYLKQPANPVDVVRSPDGQLIVPILSGDGAALRQAVEAASADLLMATSSLDVAEQARELRVAVLRFAIDRANSPDGIVPDSSFRIFQPSEQAFLNAARGDLGMAAIDVALWSTPPELARQQREEHARGRDS</sequence>
<gene>
    <name evidence="2" type="ORF">ACFPIJ_17235</name>
</gene>
<dbReference type="Proteomes" id="UP001595912">
    <property type="component" value="Unassembled WGS sequence"/>
</dbReference>
<reference evidence="3" key="1">
    <citation type="journal article" date="2019" name="Int. J. Syst. Evol. Microbiol.">
        <title>The Global Catalogue of Microorganisms (GCM) 10K type strain sequencing project: providing services to taxonomists for standard genome sequencing and annotation.</title>
        <authorList>
            <consortium name="The Broad Institute Genomics Platform"/>
            <consortium name="The Broad Institute Genome Sequencing Center for Infectious Disease"/>
            <person name="Wu L."/>
            <person name="Ma J."/>
        </authorList>
    </citation>
    <scope>NUCLEOTIDE SEQUENCE [LARGE SCALE GENOMIC DNA]</scope>
    <source>
        <strain evidence="3">CGMCC 4.7152</strain>
    </source>
</reference>
<dbReference type="EMBL" id="JBHSIU010000018">
    <property type="protein sequence ID" value="MFC4999570.1"/>
    <property type="molecule type" value="Genomic_DNA"/>
</dbReference>
<evidence type="ECO:0000256" key="1">
    <source>
        <dbReference type="SAM" id="Phobius"/>
    </source>
</evidence>
<organism evidence="2 3">
    <name type="scientific">Dactylosporangium cerinum</name>
    <dbReference type="NCBI Taxonomy" id="1434730"/>
    <lineage>
        <taxon>Bacteria</taxon>
        <taxon>Bacillati</taxon>
        <taxon>Actinomycetota</taxon>
        <taxon>Actinomycetes</taxon>
        <taxon>Micromonosporales</taxon>
        <taxon>Micromonosporaceae</taxon>
        <taxon>Dactylosporangium</taxon>
    </lineage>
</organism>
<feature type="transmembrane region" description="Helical" evidence="1">
    <location>
        <begin position="6"/>
        <end position="25"/>
    </location>
</feature>
<keyword evidence="1" id="KW-0812">Transmembrane</keyword>
<protein>
    <recommendedName>
        <fullName evidence="4">Secreted protein</fullName>
    </recommendedName>
</protein>
<evidence type="ECO:0000313" key="3">
    <source>
        <dbReference type="Proteomes" id="UP001595912"/>
    </source>
</evidence>
<dbReference type="RefSeq" id="WP_380116029.1">
    <property type="nucleotide sequence ID" value="NZ_JBHSIU010000018.1"/>
</dbReference>
<keyword evidence="3" id="KW-1185">Reference proteome</keyword>
<evidence type="ECO:0000313" key="2">
    <source>
        <dbReference type="EMBL" id="MFC4999570.1"/>
    </source>
</evidence>
<proteinExistence type="predicted"/>
<keyword evidence="1" id="KW-1133">Transmembrane helix</keyword>